<accession>A0A3M0K292</accession>
<evidence type="ECO:0000313" key="1">
    <source>
        <dbReference type="EMBL" id="RMC06451.1"/>
    </source>
</evidence>
<name>A0A3M0K292_HIRRU</name>
<dbReference type="OrthoDB" id="416454at2759"/>
<evidence type="ECO:0000313" key="2">
    <source>
        <dbReference type="Proteomes" id="UP000269221"/>
    </source>
</evidence>
<dbReference type="Proteomes" id="UP000269221">
    <property type="component" value="Unassembled WGS sequence"/>
</dbReference>
<gene>
    <name evidence="1" type="ORF">DUI87_15885</name>
</gene>
<dbReference type="EMBL" id="QRBI01000120">
    <property type="protein sequence ID" value="RMC06451.1"/>
    <property type="molecule type" value="Genomic_DNA"/>
</dbReference>
<sequence length="127" mass="14106">MGSKMGTDKCYDTRRKEARGWNLCFSSSWMTAGIRNPRENSQTPASWRHVGESIQVTNGAASSWQPVTSGVSQRSVLGPVLFNTFIDDLVEGIESTISKFADDTKLEAGINLLKGRRALQRELNRLD</sequence>
<dbReference type="AlphaFoldDB" id="A0A3M0K292"/>
<proteinExistence type="predicted"/>
<dbReference type="PANTHER" id="PTHR33332">
    <property type="entry name" value="REVERSE TRANSCRIPTASE DOMAIN-CONTAINING PROTEIN"/>
    <property type="match status" value="1"/>
</dbReference>
<comment type="caution">
    <text evidence="1">The sequence shown here is derived from an EMBL/GenBank/DDBJ whole genome shotgun (WGS) entry which is preliminary data.</text>
</comment>
<organism evidence="1 2">
    <name type="scientific">Hirundo rustica rustica</name>
    <dbReference type="NCBI Taxonomy" id="333673"/>
    <lineage>
        <taxon>Eukaryota</taxon>
        <taxon>Metazoa</taxon>
        <taxon>Chordata</taxon>
        <taxon>Craniata</taxon>
        <taxon>Vertebrata</taxon>
        <taxon>Euteleostomi</taxon>
        <taxon>Archelosauria</taxon>
        <taxon>Archosauria</taxon>
        <taxon>Dinosauria</taxon>
        <taxon>Saurischia</taxon>
        <taxon>Theropoda</taxon>
        <taxon>Coelurosauria</taxon>
        <taxon>Aves</taxon>
        <taxon>Neognathae</taxon>
        <taxon>Neoaves</taxon>
        <taxon>Telluraves</taxon>
        <taxon>Australaves</taxon>
        <taxon>Passeriformes</taxon>
        <taxon>Sylvioidea</taxon>
        <taxon>Hirundinidae</taxon>
        <taxon>Hirundo</taxon>
    </lineage>
</organism>
<keyword evidence="2" id="KW-1185">Reference proteome</keyword>
<reference evidence="1 2" key="1">
    <citation type="submission" date="2018-07" db="EMBL/GenBank/DDBJ databases">
        <title>A high quality draft genome assembly of the barn swallow (H. rustica rustica).</title>
        <authorList>
            <person name="Formenti G."/>
            <person name="Chiara M."/>
            <person name="Poveda L."/>
            <person name="Francoijs K.-J."/>
            <person name="Bonisoli-Alquati A."/>
            <person name="Canova L."/>
            <person name="Gianfranceschi L."/>
            <person name="Horner D.S."/>
            <person name="Saino N."/>
        </authorList>
    </citation>
    <scope>NUCLEOTIDE SEQUENCE [LARGE SCALE GENOMIC DNA]</scope>
    <source>
        <strain evidence="1">Chelidonia</strain>
        <tissue evidence="1">Blood</tissue>
    </source>
</reference>
<protein>
    <submittedName>
        <fullName evidence="1">Uncharacterized protein</fullName>
    </submittedName>
</protein>